<dbReference type="EMBL" id="VFPM01000001">
    <property type="protein sequence ID" value="TQM64896.1"/>
    <property type="molecule type" value="Genomic_DNA"/>
</dbReference>
<feature type="domain" description="Dyp-type peroxidase N-terminal" evidence="15">
    <location>
        <begin position="92"/>
        <end position="247"/>
    </location>
</feature>
<evidence type="ECO:0000256" key="12">
    <source>
        <dbReference type="ARBA" id="ARBA00048856"/>
    </source>
</evidence>
<evidence type="ECO:0000256" key="8">
    <source>
        <dbReference type="ARBA" id="ARBA00023239"/>
    </source>
</evidence>
<dbReference type="GO" id="GO:0004325">
    <property type="term" value="F:ferrochelatase activity"/>
    <property type="evidence" value="ECO:0007669"/>
    <property type="project" value="UniProtKB-EC"/>
</dbReference>
<keyword evidence="8" id="KW-0456">Lyase</keyword>
<dbReference type="GO" id="GO:0004601">
    <property type="term" value="F:peroxidase activity"/>
    <property type="evidence" value="ECO:0007669"/>
    <property type="project" value="UniProtKB-KW"/>
</dbReference>
<dbReference type="InterPro" id="IPR048328">
    <property type="entry name" value="Dyp_perox_C"/>
</dbReference>
<dbReference type="InterPro" id="IPR048327">
    <property type="entry name" value="Dyp_perox_N"/>
</dbReference>
<evidence type="ECO:0000256" key="3">
    <source>
        <dbReference type="ARBA" id="ARBA00022617"/>
    </source>
</evidence>
<comment type="function">
    <text evidence="13">Involved in the recovery of exogenous heme iron. Extracts iron from heme while preserving the protoporphyrin ring intact.</text>
</comment>
<comment type="subcellular location">
    <subcellularLocation>
        <location evidence="1">Cell envelope</location>
    </subcellularLocation>
</comment>
<evidence type="ECO:0000256" key="4">
    <source>
        <dbReference type="ARBA" id="ARBA00022723"/>
    </source>
</evidence>
<sequence length="457" mass="48158">MTARAPQPRLPDPANGTGEVGEVGDAGDAGGVSRRRLLGVSGTAAVAGIVAGATSAYAVSQASAATAAQEAGPTTAPALGLDAAIPFRGEHQAGIVTPAQDRLHFVALDVVTKDRAQLRELLETWTRAAERMTAGAEAAPGGLVGGGPNRAPEDTGEAYGLPASGLTITIGYGPSLFDDRFGLADRKPAALEELPPFVGDQLDPKRSGGDLCIQACANDPQVAVHAVRNLVRMGFGVVAVRWSQLGFGRTSSTSTAQATPRNMFGFKDGTNNVKAEEPEGLDRHVWVAPEDEKGGGAWMAGGSYLVARRIRMHIEVWDRTSLQEQEDVIGRDKKEGAPLGQAKEFDALDFAKRGPDGTPAIPVNAHVRLAHESQLGGIRILRRGYNFTDGSDGVGHLDAGLFFLAYMRDPAKQFVPMQRALASKDLLNEYIEHNGSAVFACPPGLQDGEHWGQSLFA</sequence>
<feature type="domain" description="Dyp-type peroxidase C-terminal" evidence="16">
    <location>
        <begin position="259"/>
        <end position="444"/>
    </location>
</feature>
<comment type="similarity">
    <text evidence="9 13">Belongs to the DyP-type peroxidase family.</text>
</comment>
<comment type="caution">
    <text evidence="17">The sequence shown here is derived from an EMBL/GenBank/DDBJ whole genome shotgun (WGS) entry which is preliminary data.</text>
</comment>
<gene>
    <name evidence="17" type="ORF">FBY41_1278</name>
</gene>
<keyword evidence="7 13" id="KW-0408">Iron</keyword>
<evidence type="ECO:0000256" key="11">
    <source>
        <dbReference type="ARBA" id="ARBA00033775"/>
    </source>
</evidence>
<feature type="region of interest" description="Disordered" evidence="14">
    <location>
        <begin position="250"/>
        <end position="271"/>
    </location>
</feature>
<comment type="catalytic activity">
    <reaction evidence="12">
        <text>heme b + 2 H(+) = protoporphyrin IX + Fe(2+)</text>
        <dbReference type="Rhea" id="RHEA:22584"/>
        <dbReference type="ChEBI" id="CHEBI:15378"/>
        <dbReference type="ChEBI" id="CHEBI:29033"/>
        <dbReference type="ChEBI" id="CHEBI:57306"/>
        <dbReference type="ChEBI" id="CHEBI:60344"/>
        <dbReference type="EC" id="4.98.1.1"/>
    </reaction>
    <physiologicalReaction direction="left-to-right" evidence="12">
        <dbReference type="Rhea" id="RHEA:22585"/>
    </physiologicalReaction>
</comment>
<evidence type="ECO:0000259" key="15">
    <source>
        <dbReference type="Pfam" id="PF04261"/>
    </source>
</evidence>
<evidence type="ECO:0000259" key="16">
    <source>
        <dbReference type="Pfam" id="PF20628"/>
    </source>
</evidence>
<dbReference type="InterPro" id="IPR011008">
    <property type="entry name" value="Dimeric_a/b-barrel"/>
</dbReference>
<evidence type="ECO:0000256" key="10">
    <source>
        <dbReference type="ARBA" id="ARBA00033771"/>
    </source>
</evidence>
<dbReference type="InterPro" id="IPR006311">
    <property type="entry name" value="TAT_signal"/>
</dbReference>
<evidence type="ECO:0000256" key="5">
    <source>
        <dbReference type="ARBA" id="ARBA00022729"/>
    </source>
</evidence>
<keyword evidence="2 13" id="KW-0575">Peroxidase</keyword>
<protein>
    <recommendedName>
        <fullName evidence="10 13">Deferrochelatase</fullName>
        <ecNumber evidence="13">1.11.1.-</ecNumber>
    </recommendedName>
    <alternativeName>
        <fullName evidence="11 13">Peroxidase EfeB</fullName>
    </alternativeName>
</protein>
<dbReference type="GO" id="GO:0030313">
    <property type="term" value="C:cell envelope"/>
    <property type="evidence" value="ECO:0007669"/>
    <property type="project" value="UniProtKB-SubCell"/>
</dbReference>
<dbReference type="GO" id="GO:0033212">
    <property type="term" value="P:iron import into cell"/>
    <property type="evidence" value="ECO:0007669"/>
    <property type="project" value="InterPro"/>
</dbReference>
<feature type="region of interest" description="Disordered" evidence="14">
    <location>
        <begin position="1"/>
        <end position="28"/>
    </location>
</feature>
<dbReference type="GO" id="GO:0046872">
    <property type="term" value="F:metal ion binding"/>
    <property type="evidence" value="ECO:0007669"/>
    <property type="project" value="UniProtKB-KW"/>
</dbReference>
<keyword evidence="5" id="KW-0732">Signal</keyword>
<organism evidence="17 18">
    <name type="scientific">Humibacillus xanthopallidus</name>
    <dbReference type="NCBI Taxonomy" id="412689"/>
    <lineage>
        <taxon>Bacteria</taxon>
        <taxon>Bacillati</taxon>
        <taxon>Actinomycetota</taxon>
        <taxon>Actinomycetes</taxon>
        <taxon>Micrococcales</taxon>
        <taxon>Intrasporangiaceae</taxon>
        <taxon>Humibacillus</taxon>
    </lineage>
</organism>
<dbReference type="PROSITE" id="PS51318">
    <property type="entry name" value="TAT"/>
    <property type="match status" value="1"/>
</dbReference>
<dbReference type="Pfam" id="PF20628">
    <property type="entry name" value="Dyp_perox_C"/>
    <property type="match status" value="1"/>
</dbReference>
<reference evidence="17 18" key="1">
    <citation type="submission" date="2019-06" db="EMBL/GenBank/DDBJ databases">
        <title>Genome sequencing of plant associated microbes to promote plant fitness in Sorghum bicolor and Oryza sativa.</title>
        <authorList>
            <person name="Coleman-Derr D."/>
        </authorList>
    </citation>
    <scope>NUCLEOTIDE SEQUENCE [LARGE SCALE GENOMIC DNA]</scope>
    <source>
        <strain evidence="17 18">KV-663</strain>
    </source>
</reference>
<keyword evidence="18" id="KW-1185">Reference proteome</keyword>
<evidence type="ECO:0000256" key="6">
    <source>
        <dbReference type="ARBA" id="ARBA00023002"/>
    </source>
</evidence>
<feature type="compositionally biased region" description="Polar residues" evidence="14">
    <location>
        <begin position="250"/>
        <end position="260"/>
    </location>
</feature>
<dbReference type="PANTHER" id="PTHR30521:SF4">
    <property type="entry name" value="DEFERROCHELATASE"/>
    <property type="match status" value="1"/>
</dbReference>
<dbReference type="PANTHER" id="PTHR30521">
    <property type="entry name" value="DEFERROCHELATASE/PEROXIDASE"/>
    <property type="match status" value="1"/>
</dbReference>
<dbReference type="NCBIfam" id="TIGR01412">
    <property type="entry name" value="tat_substr_1"/>
    <property type="match status" value="1"/>
</dbReference>
<evidence type="ECO:0000256" key="9">
    <source>
        <dbReference type="ARBA" id="ARBA00025737"/>
    </source>
</evidence>
<keyword evidence="3 13" id="KW-0349">Heme</keyword>
<evidence type="ECO:0000256" key="1">
    <source>
        <dbReference type="ARBA" id="ARBA00004196"/>
    </source>
</evidence>
<keyword evidence="6 13" id="KW-0560">Oxidoreductase</keyword>
<dbReference type="NCBIfam" id="TIGR01413">
    <property type="entry name" value="Dyp_perox_fam"/>
    <property type="match status" value="1"/>
</dbReference>
<dbReference type="Pfam" id="PF04261">
    <property type="entry name" value="Dyp_perox_N"/>
    <property type="match status" value="1"/>
</dbReference>
<dbReference type="AlphaFoldDB" id="A0A543I2S1"/>
<dbReference type="InterPro" id="IPR006314">
    <property type="entry name" value="Dyp_peroxidase"/>
</dbReference>
<proteinExistence type="inferred from homology"/>
<dbReference type="PROSITE" id="PS51404">
    <property type="entry name" value="DYP_PEROXIDASE"/>
    <property type="match status" value="1"/>
</dbReference>
<dbReference type="GO" id="GO:0005829">
    <property type="term" value="C:cytosol"/>
    <property type="evidence" value="ECO:0007669"/>
    <property type="project" value="TreeGrafter"/>
</dbReference>
<evidence type="ECO:0000313" key="17">
    <source>
        <dbReference type="EMBL" id="TQM64896.1"/>
    </source>
</evidence>
<dbReference type="Proteomes" id="UP000316747">
    <property type="component" value="Unassembled WGS sequence"/>
</dbReference>
<dbReference type="InterPro" id="IPR006313">
    <property type="entry name" value="EfeB/EfeN"/>
</dbReference>
<evidence type="ECO:0000256" key="14">
    <source>
        <dbReference type="SAM" id="MobiDB-lite"/>
    </source>
</evidence>
<name>A0A543I2S1_9MICO</name>
<dbReference type="EC" id="1.11.1.-" evidence="13"/>
<dbReference type="SUPFAM" id="SSF54909">
    <property type="entry name" value="Dimeric alpha+beta barrel"/>
    <property type="match status" value="1"/>
</dbReference>
<evidence type="ECO:0000256" key="7">
    <source>
        <dbReference type="ARBA" id="ARBA00023004"/>
    </source>
</evidence>
<evidence type="ECO:0000256" key="13">
    <source>
        <dbReference type="RuleBase" id="RU365017"/>
    </source>
</evidence>
<comment type="cofactor">
    <cofactor evidence="13">
        <name>heme b</name>
        <dbReference type="ChEBI" id="CHEBI:60344"/>
    </cofactor>
    <text evidence="13">Binds 1 heme b (iron(II)-protoporphyrin IX) group non-covalently per subunit.</text>
</comment>
<dbReference type="GO" id="GO:0020037">
    <property type="term" value="F:heme binding"/>
    <property type="evidence" value="ECO:0007669"/>
    <property type="project" value="InterPro"/>
</dbReference>
<evidence type="ECO:0000313" key="18">
    <source>
        <dbReference type="Proteomes" id="UP000316747"/>
    </source>
</evidence>
<evidence type="ECO:0000256" key="2">
    <source>
        <dbReference type="ARBA" id="ARBA00022559"/>
    </source>
</evidence>
<accession>A0A543I2S1</accession>
<keyword evidence="4 13" id="KW-0479">Metal-binding</keyword>